<dbReference type="SUPFAM" id="SSF55785">
    <property type="entry name" value="PYP-like sensor domain (PAS domain)"/>
    <property type="match status" value="1"/>
</dbReference>
<feature type="domain" description="PAS" evidence="1">
    <location>
        <begin position="72"/>
        <end position="128"/>
    </location>
</feature>
<dbReference type="InterPro" id="IPR001633">
    <property type="entry name" value="EAL_dom"/>
</dbReference>
<dbReference type="SMART" id="SM00267">
    <property type="entry name" value="GGDEF"/>
    <property type="match status" value="1"/>
</dbReference>
<protein>
    <submittedName>
        <fullName evidence="5">EAL domain-containing protein</fullName>
    </submittedName>
</protein>
<dbReference type="Pfam" id="PF00563">
    <property type="entry name" value="EAL"/>
    <property type="match status" value="1"/>
</dbReference>
<dbReference type="SMART" id="SM00052">
    <property type="entry name" value="EAL"/>
    <property type="match status" value="1"/>
</dbReference>
<feature type="domain" description="HAMP" evidence="3">
    <location>
        <begin position="13"/>
        <end position="60"/>
    </location>
</feature>
<dbReference type="Gene3D" id="3.30.450.40">
    <property type="match status" value="1"/>
</dbReference>
<dbReference type="AlphaFoldDB" id="A0A6L8LJH4"/>
<keyword evidence="6" id="KW-1185">Reference proteome</keyword>
<dbReference type="Gene3D" id="3.20.20.450">
    <property type="entry name" value="EAL domain"/>
    <property type="match status" value="1"/>
</dbReference>
<dbReference type="NCBIfam" id="TIGR00229">
    <property type="entry name" value="sensory_box"/>
    <property type="match status" value="1"/>
</dbReference>
<dbReference type="EMBL" id="WWEN01000005">
    <property type="protein sequence ID" value="MYM56221.1"/>
    <property type="molecule type" value="Genomic_DNA"/>
</dbReference>
<evidence type="ECO:0000259" key="2">
    <source>
        <dbReference type="PROSITE" id="PS50883"/>
    </source>
</evidence>
<dbReference type="SMART" id="SM00091">
    <property type="entry name" value="PAS"/>
    <property type="match status" value="1"/>
</dbReference>
<dbReference type="CDD" id="cd01948">
    <property type="entry name" value="EAL"/>
    <property type="match status" value="1"/>
</dbReference>
<dbReference type="InterPro" id="IPR029016">
    <property type="entry name" value="GAF-like_dom_sf"/>
</dbReference>
<gene>
    <name evidence="5" type="ORF">GR167_12965</name>
</gene>
<dbReference type="PROSITE" id="PS50887">
    <property type="entry name" value="GGDEF"/>
    <property type="match status" value="1"/>
</dbReference>
<dbReference type="GO" id="GO:0016020">
    <property type="term" value="C:membrane"/>
    <property type="evidence" value="ECO:0007669"/>
    <property type="project" value="InterPro"/>
</dbReference>
<evidence type="ECO:0000259" key="3">
    <source>
        <dbReference type="PROSITE" id="PS50885"/>
    </source>
</evidence>
<dbReference type="PROSITE" id="PS50883">
    <property type="entry name" value="EAL"/>
    <property type="match status" value="1"/>
</dbReference>
<dbReference type="Gene3D" id="3.30.450.20">
    <property type="entry name" value="PAS domain"/>
    <property type="match status" value="1"/>
</dbReference>
<evidence type="ECO:0000259" key="4">
    <source>
        <dbReference type="PROSITE" id="PS50887"/>
    </source>
</evidence>
<evidence type="ECO:0000259" key="1">
    <source>
        <dbReference type="PROSITE" id="PS50112"/>
    </source>
</evidence>
<dbReference type="InterPro" id="IPR029787">
    <property type="entry name" value="Nucleotide_cyclase"/>
</dbReference>
<dbReference type="FunFam" id="3.30.70.270:FF:000001">
    <property type="entry name" value="Diguanylate cyclase domain protein"/>
    <property type="match status" value="1"/>
</dbReference>
<evidence type="ECO:0000313" key="5">
    <source>
        <dbReference type="EMBL" id="MYM56221.1"/>
    </source>
</evidence>
<dbReference type="Pfam" id="PF13185">
    <property type="entry name" value="GAF_2"/>
    <property type="match status" value="1"/>
</dbReference>
<dbReference type="InterPro" id="IPR000014">
    <property type="entry name" value="PAS"/>
</dbReference>
<dbReference type="PANTHER" id="PTHR44757">
    <property type="entry name" value="DIGUANYLATE CYCLASE DGCP"/>
    <property type="match status" value="1"/>
</dbReference>
<feature type="domain" description="EAL" evidence="2">
    <location>
        <begin position="560"/>
        <end position="815"/>
    </location>
</feature>
<dbReference type="SMART" id="SM00086">
    <property type="entry name" value="PAC"/>
    <property type="match status" value="1"/>
</dbReference>
<proteinExistence type="predicted"/>
<dbReference type="CDD" id="cd01949">
    <property type="entry name" value="GGDEF"/>
    <property type="match status" value="1"/>
</dbReference>
<dbReference type="PROSITE" id="PS50885">
    <property type="entry name" value="HAMP"/>
    <property type="match status" value="1"/>
</dbReference>
<dbReference type="InterPro" id="IPR035919">
    <property type="entry name" value="EAL_sf"/>
</dbReference>
<evidence type="ECO:0000313" key="6">
    <source>
        <dbReference type="Proteomes" id="UP000479043"/>
    </source>
</evidence>
<dbReference type="InterPro" id="IPR003660">
    <property type="entry name" value="HAMP_dom"/>
</dbReference>
<dbReference type="SUPFAM" id="SSF55073">
    <property type="entry name" value="Nucleotide cyclase"/>
    <property type="match status" value="1"/>
</dbReference>
<dbReference type="InterPro" id="IPR035965">
    <property type="entry name" value="PAS-like_dom_sf"/>
</dbReference>
<dbReference type="NCBIfam" id="TIGR00254">
    <property type="entry name" value="GGDEF"/>
    <property type="match status" value="1"/>
</dbReference>
<comment type="caution">
    <text evidence="5">The sequence shown here is derived from an EMBL/GenBank/DDBJ whole genome shotgun (WGS) entry which is preliminary data.</text>
</comment>
<dbReference type="PANTHER" id="PTHR44757:SF4">
    <property type="entry name" value="DIGUANYLATE CYCLASE DGCE-RELATED"/>
    <property type="match status" value="1"/>
</dbReference>
<name>A0A6L8LJH4_9RHOB</name>
<dbReference type="GO" id="GO:0007165">
    <property type="term" value="P:signal transduction"/>
    <property type="evidence" value="ECO:0007669"/>
    <property type="project" value="InterPro"/>
</dbReference>
<dbReference type="Gene3D" id="3.30.70.270">
    <property type="match status" value="1"/>
</dbReference>
<organism evidence="5 6">
    <name type="scientific">Thalassovita mangrovi</name>
    <dbReference type="NCBI Taxonomy" id="2692236"/>
    <lineage>
        <taxon>Bacteria</taxon>
        <taxon>Pseudomonadati</taxon>
        <taxon>Pseudomonadota</taxon>
        <taxon>Alphaproteobacteria</taxon>
        <taxon>Rhodobacterales</taxon>
        <taxon>Roseobacteraceae</taxon>
        <taxon>Thalassovita</taxon>
    </lineage>
</organism>
<feature type="domain" description="GGDEF" evidence="4">
    <location>
        <begin position="418"/>
        <end position="551"/>
    </location>
</feature>
<dbReference type="Pfam" id="PF00989">
    <property type="entry name" value="PAS"/>
    <property type="match status" value="1"/>
</dbReference>
<dbReference type="InterPro" id="IPR013767">
    <property type="entry name" value="PAS_fold"/>
</dbReference>
<dbReference type="SUPFAM" id="SSF141868">
    <property type="entry name" value="EAL domain-like"/>
    <property type="match status" value="1"/>
</dbReference>
<dbReference type="InterPro" id="IPR003018">
    <property type="entry name" value="GAF"/>
</dbReference>
<dbReference type="SUPFAM" id="SSF55781">
    <property type="entry name" value="GAF domain-like"/>
    <property type="match status" value="1"/>
</dbReference>
<dbReference type="RefSeq" id="WP_160974062.1">
    <property type="nucleotide sequence ID" value="NZ_WWEN01000005.1"/>
</dbReference>
<dbReference type="GO" id="GO:0003824">
    <property type="term" value="F:catalytic activity"/>
    <property type="evidence" value="ECO:0007669"/>
    <property type="project" value="UniProtKB-ARBA"/>
</dbReference>
<dbReference type="Proteomes" id="UP000479043">
    <property type="component" value="Unassembled WGS sequence"/>
</dbReference>
<sequence length="827" mass="91682">MSEQSPKLFHENLDRLLDLILQLASGDFQARLPPSEAGTTMDALAVGLNMLAEELESSLNERESALKSLTESEQKFRAITDTALDAIILLDGGGKVTMWNPAAEKIYGFSPEEVIGRDILDLLAPDEHRDSYRLDWDSFRATGQGTRVGTVFEARARSKHQGEIPVEMSVSSMLLNNRWYAICIVRDITERKAMEQSVAEEREILRVIDNTLTRFIGGEDPRNAFEIVLVELVKLTGSEYGFLQDNRIDEQGRSYLRTLAVSDNALTPKLRKAWKKRDTAQFRVYDFSGLNTLSFVSGDVVIANDPDDYPPIAGFPDCCPAIDCFLGIPLKRGEETIGSIGVANRAGGYDGALIDRLTPFISAIAEIAEANQNEEARRKSEKRTERMANFDELTGLPNRSQFKEQLRSAAERANRYSEHCALLLLDLDHFKDVNDTLGHPVGDALLALVGERLASATRESDIVARLGGDEFAVLQMNLTDSNDAAILAQRLIDLISKPFDIGGHRIHTETSIGIALCDPCQTQPTRLFSQADTALYRAKADGRHRYRFHDEQVEAEVRQRVTLIEEMHEAFAEAQFELYYQPQIDTRTPRLVGLEALLRWNHPTRGLLSPGSFIPVAETSGFVLEIEAWVLRQACQQMSAWRAQGFLGSATVGVNLSPLQFKTAEFEANILAALSDTGLPPRCLELEITERSVAGRPETVARLVERLTAKGIGFSIDDFGTGYSSLQYLKKLAVKKIKVAQGFVSDMMADPGDASIVRAIISLGQELGYQVIAEGVESEEQRDFLQDKGCFLFQGFLFGKPQPVSALTEQFRKGGLVLPDGRVIPVS</sequence>
<dbReference type="InterPro" id="IPR043128">
    <property type="entry name" value="Rev_trsase/Diguanyl_cyclase"/>
</dbReference>
<dbReference type="CDD" id="cd00130">
    <property type="entry name" value="PAS"/>
    <property type="match status" value="1"/>
</dbReference>
<accession>A0A6L8LJH4</accession>
<reference evidence="5 6" key="1">
    <citation type="submission" date="2020-01" db="EMBL/GenBank/DDBJ databases">
        <authorList>
            <person name="Chen S."/>
        </authorList>
    </citation>
    <scope>NUCLEOTIDE SEQUENCE [LARGE SCALE GENOMIC DNA]</scope>
    <source>
        <strain evidence="5 6">GS-10</strain>
    </source>
</reference>
<dbReference type="InterPro" id="IPR001610">
    <property type="entry name" value="PAC"/>
</dbReference>
<dbReference type="InterPro" id="IPR052155">
    <property type="entry name" value="Biofilm_reg_signaling"/>
</dbReference>
<dbReference type="InterPro" id="IPR000160">
    <property type="entry name" value="GGDEF_dom"/>
</dbReference>
<dbReference type="PROSITE" id="PS50112">
    <property type="entry name" value="PAS"/>
    <property type="match status" value="1"/>
</dbReference>
<dbReference type="GO" id="GO:0006355">
    <property type="term" value="P:regulation of DNA-templated transcription"/>
    <property type="evidence" value="ECO:0007669"/>
    <property type="project" value="InterPro"/>
</dbReference>
<dbReference type="Pfam" id="PF00990">
    <property type="entry name" value="GGDEF"/>
    <property type="match status" value="1"/>
</dbReference>